<protein>
    <recommendedName>
        <fullName evidence="4">BTB domain-containing protein</fullName>
    </recommendedName>
</protein>
<dbReference type="AlphaFoldDB" id="A0A135UV12"/>
<feature type="region of interest" description="Disordered" evidence="1">
    <location>
        <begin position="201"/>
        <end position="242"/>
    </location>
</feature>
<dbReference type="CDD" id="cd18186">
    <property type="entry name" value="BTB_POZ_ZBTB_KLHL-like"/>
    <property type="match status" value="1"/>
</dbReference>
<dbReference type="InterPro" id="IPR011333">
    <property type="entry name" value="SKP1/BTB/POZ_sf"/>
</dbReference>
<dbReference type="Proteomes" id="UP000070054">
    <property type="component" value="Unassembled WGS sequence"/>
</dbReference>
<evidence type="ECO:0008006" key="4">
    <source>
        <dbReference type="Google" id="ProtNLM"/>
    </source>
</evidence>
<evidence type="ECO:0000313" key="3">
    <source>
        <dbReference type="Proteomes" id="UP000070054"/>
    </source>
</evidence>
<keyword evidence="3" id="KW-1185">Reference proteome</keyword>
<evidence type="ECO:0000313" key="2">
    <source>
        <dbReference type="EMBL" id="KXH64231.1"/>
    </source>
</evidence>
<dbReference type="Gene3D" id="3.30.710.10">
    <property type="entry name" value="Potassium Channel Kv1.1, Chain A"/>
    <property type="match status" value="1"/>
</dbReference>
<gene>
    <name evidence="2" type="ORF">CNYM01_12222</name>
</gene>
<reference evidence="2 3" key="1">
    <citation type="submission" date="2014-02" db="EMBL/GenBank/DDBJ databases">
        <title>The genome sequence of Colletotrichum nymphaeae SA-01.</title>
        <authorList>
            <person name="Baroncelli R."/>
            <person name="Thon M.R."/>
        </authorList>
    </citation>
    <scope>NUCLEOTIDE SEQUENCE [LARGE SCALE GENOMIC DNA]</scope>
    <source>
        <strain evidence="2 3">SA-01</strain>
    </source>
</reference>
<accession>A0A135UV12</accession>
<sequence length="242" mass="27426">MAGVDLISLFNSSQWSDLTIEASGKVFHGHKCVVFSQCKELQEMPLVNGRLVLTGANTIKAILKYLYTGVYTPFNVPCRNSKPERPQANEEDTVDELDYSDHDMFLTVCVLVRARTYNMAKLYEQAKTALLTIAPKHTNHADFLDTVHYLLNNFQNEEGLQIALQMIMPQYETDAGLRSRLRLIKRGKSMTHFASKIETGEDFGVDSPQSTPPRIVRVTSVKRKGDDGEMPEIKRLRESIEE</sequence>
<dbReference type="OrthoDB" id="6359816at2759"/>
<proteinExistence type="predicted"/>
<dbReference type="EMBL" id="JEMN01000114">
    <property type="protein sequence ID" value="KXH64231.1"/>
    <property type="molecule type" value="Genomic_DNA"/>
</dbReference>
<organism evidence="2 3">
    <name type="scientific">Colletotrichum nymphaeae SA-01</name>
    <dbReference type="NCBI Taxonomy" id="1460502"/>
    <lineage>
        <taxon>Eukaryota</taxon>
        <taxon>Fungi</taxon>
        <taxon>Dikarya</taxon>
        <taxon>Ascomycota</taxon>
        <taxon>Pezizomycotina</taxon>
        <taxon>Sordariomycetes</taxon>
        <taxon>Hypocreomycetidae</taxon>
        <taxon>Glomerellales</taxon>
        <taxon>Glomerellaceae</taxon>
        <taxon>Colletotrichum</taxon>
        <taxon>Colletotrichum acutatum species complex</taxon>
    </lineage>
</organism>
<feature type="compositionally biased region" description="Basic and acidic residues" evidence="1">
    <location>
        <begin position="223"/>
        <end position="242"/>
    </location>
</feature>
<name>A0A135UV12_9PEZI</name>
<dbReference type="SUPFAM" id="SSF54695">
    <property type="entry name" value="POZ domain"/>
    <property type="match status" value="1"/>
</dbReference>
<evidence type="ECO:0000256" key="1">
    <source>
        <dbReference type="SAM" id="MobiDB-lite"/>
    </source>
</evidence>
<comment type="caution">
    <text evidence="2">The sequence shown here is derived from an EMBL/GenBank/DDBJ whole genome shotgun (WGS) entry which is preliminary data.</text>
</comment>